<keyword evidence="5" id="KW-1185">Reference proteome</keyword>
<feature type="region of interest" description="Disordered" evidence="2">
    <location>
        <begin position="369"/>
        <end position="388"/>
    </location>
</feature>
<dbReference type="GO" id="GO:0043130">
    <property type="term" value="F:ubiquitin binding"/>
    <property type="evidence" value="ECO:0007669"/>
    <property type="project" value="InterPro"/>
</dbReference>
<feature type="region of interest" description="Disordered" evidence="2">
    <location>
        <begin position="184"/>
        <end position="238"/>
    </location>
</feature>
<comment type="caution">
    <text evidence="4">The sequence shown here is derived from an EMBL/GenBank/DDBJ whole genome shotgun (WGS) entry which is preliminary data.</text>
</comment>
<feature type="domain" description="VHS" evidence="3">
    <location>
        <begin position="62"/>
        <end position="185"/>
    </location>
</feature>
<organism evidence="4 5">
    <name type="scientific">Cymbomonas tetramitiformis</name>
    <dbReference type="NCBI Taxonomy" id="36881"/>
    <lineage>
        <taxon>Eukaryota</taxon>
        <taxon>Viridiplantae</taxon>
        <taxon>Chlorophyta</taxon>
        <taxon>Pyramimonadophyceae</taxon>
        <taxon>Pyramimonadales</taxon>
        <taxon>Pyramimonadaceae</taxon>
        <taxon>Cymbomonas</taxon>
    </lineage>
</organism>
<dbReference type="InterPro" id="IPR002014">
    <property type="entry name" value="VHS_dom"/>
</dbReference>
<dbReference type="GO" id="GO:0035091">
    <property type="term" value="F:phosphatidylinositol binding"/>
    <property type="evidence" value="ECO:0007669"/>
    <property type="project" value="InterPro"/>
</dbReference>
<keyword evidence="1" id="KW-0175">Coiled coil</keyword>
<feature type="compositionally biased region" description="Basic residues" evidence="2">
    <location>
        <begin position="1"/>
        <end position="11"/>
    </location>
</feature>
<dbReference type="PANTHER" id="PTHR18947:SF28">
    <property type="entry name" value="GIRDIN, ISOFORM A"/>
    <property type="match status" value="1"/>
</dbReference>
<dbReference type="PANTHER" id="PTHR18947">
    <property type="entry name" value="HOOK PROTEINS"/>
    <property type="match status" value="1"/>
</dbReference>
<evidence type="ECO:0000256" key="2">
    <source>
        <dbReference type="SAM" id="MobiDB-lite"/>
    </source>
</evidence>
<gene>
    <name evidence="4" type="ORF">CYMTET_27062</name>
</gene>
<evidence type="ECO:0000259" key="3">
    <source>
        <dbReference type="PROSITE" id="PS50179"/>
    </source>
</evidence>
<dbReference type="Proteomes" id="UP001190700">
    <property type="component" value="Unassembled WGS sequence"/>
</dbReference>
<feature type="coiled-coil region" evidence="1">
    <location>
        <begin position="558"/>
        <end position="637"/>
    </location>
</feature>
<dbReference type="GO" id="GO:0051959">
    <property type="term" value="F:dynein light intermediate chain binding"/>
    <property type="evidence" value="ECO:0007669"/>
    <property type="project" value="TreeGrafter"/>
</dbReference>
<feature type="region of interest" description="Disordered" evidence="2">
    <location>
        <begin position="1"/>
        <end position="31"/>
    </location>
</feature>
<dbReference type="GO" id="GO:0008017">
    <property type="term" value="F:microtubule binding"/>
    <property type="evidence" value="ECO:0007669"/>
    <property type="project" value="TreeGrafter"/>
</dbReference>
<dbReference type="SUPFAM" id="SSF48464">
    <property type="entry name" value="ENTH/VHS domain"/>
    <property type="match status" value="1"/>
</dbReference>
<protein>
    <recommendedName>
        <fullName evidence="3">VHS domain-containing protein</fullName>
    </recommendedName>
</protein>
<reference evidence="4 5" key="1">
    <citation type="journal article" date="2015" name="Genome Biol. Evol.">
        <title>Comparative Genomics of a Bacterivorous Green Alga Reveals Evolutionary Causalities and Consequences of Phago-Mixotrophic Mode of Nutrition.</title>
        <authorList>
            <person name="Burns J.A."/>
            <person name="Paasch A."/>
            <person name="Narechania A."/>
            <person name="Kim E."/>
        </authorList>
    </citation>
    <scope>NUCLEOTIDE SEQUENCE [LARGE SCALE GENOMIC DNA]</scope>
    <source>
        <strain evidence="4 5">PLY_AMNH</strain>
    </source>
</reference>
<dbReference type="InterPro" id="IPR008942">
    <property type="entry name" value="ENTH_VHS"/>
</dbReference>
<evidence type="ECO:0000313" key="4">
    <source>
        <dbReference type="EMBL" id="KAK3264182.1"/>
    </source>
</evidence>
<accession>A0AAE0KXC7</accession>
<dbReference type="GO" id="GO:0030705">
    <property type="term" value="P:cytoskeleton-dependent intracellular transport"/>
    <property type="evidence" value="ECO:0007669"/>
    <property type="project" value="TreeGrafter"/>
</dbReference>
<dbReference type="GO" id="GO:0005737">
    <property type="term" value="C:cytoplasm"/>
    <property type="evidence" value="ECO:0007669"/>
    <property type="project" value="TreeGrafter"/>
</dbReference>
<dbReference type="PROSITE" id="PS50179">
    <property type="entry name" value="VHS"/>
    <property type="match status" value="1"/>
</dbReference>
<dbReference type="Gene3D" id="1.25.40.90">
    <property type="match status" value="1"/>
</dbReference>
<proteinExistence type="predicted"/>
<dbReference type="GO" id="GO:0031122">
    <property type="term" value="P:cytoplasmic microtubule organization"/>
    <property type="evidence" value="ECO:0007669"/>
    <property type="project" value="TreeGrafter"/>
</dbReference>
<evidence type="ECO:0000313" key="5">
    <source>
        <dbReference type="Proteomes" id="UP001190700"/>
    </source>
</evidence>
<dbReference type="EMBL" id="LGRX02014736">
    <property type="protein sequence ID" value="KAK3264182.1"/>
    <property type="molecule type" value="Genomic_DNA"/>
</dbReference>
<feature type="coiled-coil region" evidence="1">
    <location>
        <begin position="479"/>
        <end position="528"/>
    </location>
</feature>
<dbReference type="AlphaFoldDB" id="A0AAE0KXC7"/>
<dbReference type="GO" id="GO:0005815">
    <property type="term" value="C:microtubule organizing center"/>
    <property type="evidence" value="ECO:0007669"/>
    <property type="project" value="TreeGrafter"/>
</dbReference>
<sequence>MAFLFRRKSTASRRSSLLEEGGESPTGVGSTASLHKKDFAEMLHEALRRTMDGNPRTDGIVWEAVAPILDCLKPEARPSNTTVDDILSAFKGFVKTEVSATSMQALLILDYCFRQADHSLHLALGSKKWINRLSKIATTSLDPDVRFILAQLLVDWGEHLSQFPEMGAPFLLLCQDLRSKRMLVPPPSLQNRPPGQTPQLPRVSQHQMYGATAHPGLQQHPSYSQHPNPGAAMQAAQISALTTAQQQQFEEYEQASQQQQMQQQQQLVHMDSIENQTLAIERQTNCYTEQQVTAMLGDIQMLDLGIQAGGKLTATAGDEIWDAAERCVRWANIIEDMLMQDINEALLAKVLDGNDMLNLVLRKWNASGEVADDSPATSPPPSPMISQPLIDISAPTSAPQAQSSAAADAADTLASQLVDASDPFAGTGIDPFGGPPAPVSSNPFDTYPAVPAPAAGGAEAQAALQAAAAQQLASAEARASQAAGHAQQLAQQLSDLEQQKLALETEYAQREQQTRVEMEARLAEAAARAEASQAGSIGQAQQDLTAAQTAANVALAAKTELEKRLADTSAQLLAVQTQLAQAKTSCRDLEIKVQQAEGKLASVEAEMKKAAAEVAAAQQARARNAELEKRLGSIHLELKKESVLRKKAVNELRELKGSLAPSDSGCLAKRQECYQTWWGFLPRGS</sequence>
<evidence type="ECO:0000256" key="1">
    <source>
        <dbReference type="SAM" id="Coils"/>
    </source>
</evidence>
<feature type="compositionally biased region" description="Polar residues" evidence="2">
    <location>
        <begin position="189"/>
        <end position="207"/>
    </location>
</feature>
<name>A0AAE0KXC7_9CHLO</name>